<reference evidence="7 8" key="1">
    <citation type="journal article" date="2012" name="Vet. Microbiol.">
        <title>Comparative genomic analyses of the Taylorellae.</title>
        <authorList>
            <person name="Hauser H."/>
            <person name="Richter D.C."/>
            <person name="van Tonder A."/>
            <person name="Clark L."/>
            <person name="Preston A."/>
        </authorList>
    </citation>
    <scope>NUCLEOTIDE SEQUENCE [LARGE SCALE GENOMIC DNA]</scope>
    <source>
        <strain evidence="7 8">ATCC 35865</strain>
    </source>
</reference>
<feature type="transmembrane region" description="Helical" evidence="6">
    <location>
        <begin position="76"/>
        <end position="99"/>
    </location>
</feature>
<evidence type="ECO:0000256" key="5">
    <source>
        <dbReference type="ARBA" id="ARBA00023136"/>
    </source>
</evidence>
<evidence type="ECO:0000256" key="4">
    <source>
        <dbReference type="ARBA" id="ARBA00022989"/>
    </source>
</evidence>
<feature type="transmembrane region" description="Helical" evidence="6">
    <location>
        <begin position="220"/>
        <end position="243"/>
    </location>
</feature>
<comment type="subcellular location">
    <subcellularLocation>
        <location evidence="1">Cell membrane</location>
        <topology evidence="1">Multi-pass membrane protein</topology>
    </subcellularLocation>
</comment>
<evidence type="ECO:0000256" key="6">
    <source>
        <dbReference type="SAM" id="Phobius"/>
    </source>
</evidence>
<keyword evidence="3 6" id="KW-0812">Transmembrane</keyword>
<keyword evidence="4 6" id="KW-1133">Transmembrane helix</keyword>
<dbReference type="InterPro" id="IPR050833">
    <property type="entry name" value="Poly_Biosynth_Transport"/>
</dbReference>
<name>A0ABN4AUN2_9BURK</name>
<protein>
    <submittedName>
        <fullName evidence="7">O-antigen translocase</fullName>
    </submittedName>
</protein>
<dbReference type="Pfam" id="PF13440">
    <property type="entry name" value="Polysacc_synt_3"/>
    <property type="match status" value="1"/>
</dbReference>
<evidence type="ECO:0000313" key="7">
    <source>
        <dbReference type="EMBL" id="AFN35508.1"/>
    </source>
</evidence>
<dbReference type="RefSeq" id="WP_014840194.1">
    <property type="nucleotide sequence ID" value="NC_018108.1"/>
</dbReference>
<dbReference type="PANTHER" id="PTHR30250:SF28">
    <property type="entry name" value="POLYSACCHARIDE BIOSYNTHESIS PROTEIN"/>
    <property type="match status" value="1"/>
</dbReference>
<keyword evidence="5 6" id="KW-0472">Membrane</keyword>
<dbReference type="Proteomes" id="UP000003121">
    <property type="component" value="Chromosome"/>
</dbReference>
<proteinExistence type="predicted"/>
<evidence type="ECO:0000256" key="3">
    <source>
        <dbReference type="ARBA" id="ARBA00022692"/>
    </source>
</evidence>
<feature type="transmembrane region" description="Helical" evidence="6">
    <location>
        <begin position="111"/>
        <end position="135"/>
    </location>
</feature>
<keyword evidence="8" id="KW-1185">Reference proteome</keyword>
<evidence type="ECO:0000256" key="2">
    <source>
        <dbReference type="ARBA" id="ARBA00022475"/>
    </source>
</evidence>
<feature type="transmembrane region" description="Helical" evidence="6">
    <location>
        <begin position="7"/>
        <end position="25"/>
    </location>
</feature>
<feature type="transmembrane region" description="Helical" evidence="6">
    <location>
        <begin position="392"/>
        <end position="417"/>
    </location>
</feature>
<feature type="transmembrane region" description="Helical" evidence="6">
    <location>
        <begin position="365"/>
        <end position="386"/>
    </location>
</feature>
<gene>
    <name evidence="7" type="ORF">KUI_0421</name>
</gene>
<dbReference type="PANTHER" id="PTHR30250">
    <property type="entry name" value="PST FAMILY PREDICTED COLANIC ACID TRANSPORTER"/>
    <property type="match status" value="1"/>
</dbReference>
<feature type="transmembrane region" description="Helical" evidence="6">
    <location>
        <begin position="37"/>
        <end position="55"/>
    </location>
</feature>
<accession>A0ABN4AUN2</accession>
<evidence type="ECO:0000256" key="1">
    <source>
        <dbReference type="ARBA" id="ARBA00004651"/>
    </source>
</evidence>
<feature type="transmembrane region" description="Helical" evidence="6">
    <location>
        <begin position="335"/>
        <end position="358"/>
    </location>
</feature>
<organism evidence="7 8">
    <name type="scientific">Taylorella equigenitalis ATCC 35865</name>
    <dbReference type="NCBI Taxonomy" id="743973"/>
    <lineage>
        <taxon>Bacteria</taxon>
        <taxon>Pseudomonadati</taxon>
        <taxon>Pseudomonadota</taxon>
        <taxon>Betaproteobacteria</taxon>
        <taxon>Burkholderiales</taxon>
        <taxon>Alcaligenaceae</taxon>
        <taxon>Taylorella</taxon>
    </lineage>
</organism>
<keyword evidence="2" id="KW-1003">Cell membrane</keyword>
<feature type="transmembrane region" description="Helical" evidence="6">
    <location>
        <begin position="293"/>
        <end position="315"/>
    </location>
</feature>
<dbReference type="EMBL" id="CP003264">
    <property type="protein sequence ID" value="AFN35508.1"/>
    <property type="molecule type" value="Genomic_DNA"/>
</dbReference>
<evidence type="ECO:0000313" key="8">
    <source>
        <dbReference type="Proteomes" id="UP000003121"/>
    </source>
</evidence>
<sequence>MSLNKNVVVLMTGTIIAQLIPALMSPFITRLYTPSDFGIYVFYFSVVSVLGHVVSGRYEEYIPLPSSDRRATLLTILPLFISTLITIFIAILATIVYLFSPKLIGNVNYTFLDVFFIGLGTVFVAYNQVMTYWVIRKLRYKLISKCKVTQSVTNIGFSLGLGLFFKSIGLVLADIISRFLVFIIFLKSFLNNEDSVYLRKKNFKFKLCLLLRSAVNFKRYPLYIVPAALFYKIATQLPLLIIASSYSSVLAGLMMMSQRVILGPLGVITSSFSQALLKPMADQMRQTGNCWNLFSRTFILLALSPLPFVIIGFYIIDDLVPFLFGDGWEGLSDVIVIFVPYFYLFIISGTLNIIIVAAGRQKINLTLQASLFFLIVLAFVISNLMNYEGKDLLIVLSIAYSIHYFITLIISGLLAAGKLHYFGAYKRNFKPSNEED</sequence>